<feature type="region of interest" description="Disordered" evidence="1">
    <location>
        <begin position="1"/>
        <end position="23"/>
    </location>
</feature>
<comment type="caution">
    <text evidence="2">The sequence shown here is derived from an EMBL/GenBank/DDBJ whole genome shotgun (WGS) entry which is preliminary data.</text>
</comment>
<dbReference type="AlphaFoldDB" id="A0A8J7SCR7"/>
<organism evidence="2 3">
    <name type="scientific">Natronogracilivirga saccharolytica</name>
    <dbReference type="NCBI Taxonomy" id="2812953"/>
    <lineage>
        <taxon>Bacteria</taxon>
        <taxon>Pseudomonadati</taxon>
        <taxon>Balneolota</taxon>
        <taxon>Balneolia</taxon>
        <taxon>Balneolales</taxon>
        <taxon>Cyclonatronaceae</taxon>
        <taxon>Natronogracilivirga</taxon>
    </lineage>
</organism>
<evidence type="ECO:0000313" key="3">
    <source>
        <dbReference type="Proteomes" id="UP000673975"/>
    </source>
</evidence>
<proteinExistence type="predicted"/>
<feature type="compositionally biased region" description="Polar residues" evidence="1">
    <location>
        <begin position="1"/>
        <end position="20"/>
    </location>
</feature>
<protein>
    <submittedName>
        <fullName evidence="2">Uncharacterized protein</fullName>
    </submittedName>
</protein>
<dbReference type="Proteomes" id="UP000673975">
    <property type="component" value="Unassembled WGS sequence"/>
</dbReference>
<sequence>MISCDNVTDSSSTEGSNTGFDVNKNIVSVGPADNDGALLFAGRTEPSRRIGNPGDFYLNLSTGHLHGPKNNQQWENVIHDLSDPELERMEIESGSSAGMREYKDSGNNGITVNRIHTGRKFPGDSLGSPGDYFLNTSGYKLFGPKTSNGWVDSVSLEELADEQAENEQNSSENRL</sequence>
<dbReference type="EMBL" id="JAFIDN010000012">
    <property type="protein sequence ID" value="MBP3193661.1"/>
    <property type="molecule type" value="Genomic_DNA"/>
</dbReference>
<feature type="region of interest" description="Disordered" evidence="1">
    <location>
        <begin position="92"/>
        <end position="115"/>
    </location>
</feature>
<keyword evidence="3" id="KW-1185">Reference proteome</keyword>
<accession>A0A8J7SCR7</accession>
<name>A0A8J7SCR7_9BACT</name>
<evidence type="ECO:0000256" key="1">
    <source>
        <dbReference type="SAM" id="MobiDB-lite"/>
    </source>
</evidence>
<dbReference type="RefSeq" id="WP_210513115.1">
    <property type="nucleotide sequence ID" value="NZ_JAFIDN010000012.1"/>
</dbReference>
<reference evidence="2" key="1">
    <citation type="submission" date="2021-02" db="EMBL/GenBank/DDBJ databases">
        <title>Natronogracilivirga saccharolytica gen. nov. sp. nov. a new anaerobic, haloalkiliphilic carbohydrate-fermenting bacterium from soda lake and proposing of Cyclonatronumiaceae fam. nov. in the phylum Balneolaeota.</title>
        <authorList>
            <person name="Zhilina T.N."/>
            <person name="Sorokin D.Y."/>
            <person name="Zavarzina D.G."/>
            <person name="Toshchakov S.V."/>
            <person name="Kublanov I.V."/>
        </authorList>
    </citation>
    <scope>NUCLEOTIDE SEQUENCE</scope>
    <source>
        <strain evidence="2">Z-1702</strain>
    </source>
</reference>
<evidence type="ECO:0000313" key="2">
    <source>
        <dbReference type="EMBL" id="MBP3193661.1"/>
    </source>
</evidence>
<gene>
    <name evidence="2" type="ORF">NATSA_13375</name>
</gene>